<dbReference type="InterPro" id="IPR014710">
    <property type="entry name" value="RmlC-like_jellyroll"/>
</dbReference>
<evidence type="ECO:0000256" key="1">
    <source>
        <dbReference type="ARBA" id="ARBA00023015"/>
    </source>
</evidence>
<dbReference type="CDD" id="cd00038">
    <property type="entry name" value="CAP_ED"/>
    <property type="match status" value="1"/>
</dbReference>
<dbReference type="PROSITE" id="PS50042">
    <property type="entry name" value="CNMP_BINDING_3"/>
    <property type="match status" value="1"/>
</dbReference>
<comment type="caution">
    <text evidence="5">The sequence shown here is derived from an EMBL/GenBank/DDBJ whole genome shotgun (WGS) entry which is preliminary data.</text>
</comment>
<evidence type="ECO:0000256" key="2">
    <source>
        <dbReference type="ARBA" id="ARBA00023125"/>
    </source>
</evidence>
<dbReference type="EMBL" id="JAFMNX010000003">
    <property type="protein sequence ID" value="MBS9721495.1"/>
    <property type="molecule type" value="Genomic_DNA"/>
</dbReference>
<dbReference type="Pfam" id="PF13545">
    <property type="entry name" value="HTH_Crp_2"/>
    <property type="match status" value="1"/>
</dbReference>
<reference evidence="5 6" key="1">
    <citation type="submission" date="2021-03" db="EMBL/GenBank/DDBJ databases">
        <title>Tianweitania aestuarii sp. nov., isolated from a tidal flat.</title>
        <authorList>
            <person name="Park S."/>
            <person name="Yoon J.-H."/>
        </authorList>
    </citation>
    <scope>NUCLEOTIDE SEQUENCE [LARGE SCALE GENOMIC DNA]</scope>
    <source>
        <strain evidence="5 6">BSSL-BM11</strain>
    </source>
</reference>
<proteinExistence type="predicted"/>
<protein>
    <submittedName>
        <fullName evidence="5">Crp/Fnr family transcriptional regulator</fullName>
    </submittedName>
</protein>
<dbReference type="InterPro" id="IPR018490">
    <property type="entry name" value="cNMP-bd_dom_sf"/>
</dbReference>
<accession>A0ABS5RWN8</accession>
<gene>
    <name evidence="5" type="ORF">JYU29_12455</name>
</gene>
<evidence type="ECO:0000313" key="5">
    <source>
        <dbReference type="EMBL" id="MBS9721495.1"/>
    </source>
</evidence>
<dbReference type="InterPro" id="IPR036388">
    <property type="entry name" value="WH-like_DNA-bd_sf"/>
</dbReference>
<evidence type="ECO:0000313" key="6">
    <source>
        <dbReference type="Proteomes" id="UP001297272"/>
    </source>
</evidence>
<keyword evidence="6" id="KW-1185">Reference proteome</keyword>
<sequence>MARLKQASVRNRLLAAMSPDDFALLQPALEPVQLELRQHVFRAGETISHLLFPESGLVSIVADIEEGRFEVGMAGWEGLIGVPLVLGVDVTPHTALIQSPGDGYRAPAEQMHLLLEKSASLRSLLLRYVHTFLVQVSQTAYANAGYSVEARLARWILMNHDRVESDELAITHEFMAIMLGTRRPGVTLALQNLEGSQLIRATRGRILIRNRAALEELAGDAYGFAEREYTNVLQLPIRRGQ</sequence>
<dbReference type="RefSeq" id="WP_213985149.1">
    <property type="nucleotide sequence ID" value="NZ_JAFMNX010000003.1"/>
</dbReference>
<keyword evidence="2" id="KW-0238">DNA-binding</keyword>
<dbReference type="InterPro" id="IPR036390">
    <property type="entry name" value="WH_DNA-bd_sf"/>
</dbReference>
<keyword evidence="1" id="KW-0805">Transcription regulation</keyword>
<dbReference type="Gene3D" id="2.60.120.10">
    <property type="entry name" value="Jelly Rolls"/>
    <property type="match status" value="1"/>
</dbReference>
<dbReference type="Gene3D" id="1.10.10.10">
    <property type="entry name" value="Winged helix-like DNA-binding domain superfamily/Winged helix DNA-binding domain"/>
    <property type="match status" value="1"/>
</dbReference>
<organism evidence="5 6">
    <name type="scientific">Tianweitania aestuarii</name>
    <dbReference type="NCBI Taxonomy" id="2814886"/>
    <lineage>
        <taxon>Bacteria</taxon>
        <taxon>Pseudomonadati</taxon>
        <taxon>Pseudomonadota</taxon>
        <taxon>Alphaproteobacteria</taxon>
        <taxon>Hyphomicrobiales</taxon>
        <taxon>Phyllobacteriaceae</taxon>
        <taxon>Tianweitania</taxon>
    </lineage>
</organism>
<dbReference type="Proteomes" id="UP001297272">
    <property type="component" value="Unassembled WGS sequence"/>
</dbReference>
<name>A0ABS5RWN8_9HYPH</name>
<dbReference type="PANTHER" id="PTHR24567">
    <property type="entry name" value="CRP FAMILY TRANSCRIPTIONAL REGULATORY PROTEIN"/>
    <property type="match status" value="1"/>
</dbReference>
<evidence type="ECO:0000259" key="4">
    <source>
        <dbReference type="PROSITE" id="PS50042"/>
    </source>
</evidence>
<keyword evidence="3" id="KW-0804">Transcription</keyword>
<dbReference type="InterPro" id="IPR000595">
    <property type="entry name" value="cNMP-bd_dom"/>
</dbReference>
<feature type="domain" description="Cyclic nucleotide-binding" evidence="4">
    <location>
        <begin position="13"/>
        <end position="99"/>
    </location>
</feature>
<evidence type="ECO:0000256" key="3">
    <source>
        <dbReference type="ARBA" id="ARBA00023163"/>
    </source>
</evidence>
<dbReference type="SUPFAM" id="SSF46785">
    <property type="entry name" value="Winged helix' DNA-binding domain"/>
    <property type="match status" value="1"/>
</dbReference>
<dbReference type="SUPFAM" id="SSF51206">
    <property type="entry name" value="cAMP-binding domain-like"/>
    <property type="match status" value="1"/>
</dbReference>
<dbReference type="InterPro" id="IPR012318">
    <property type="entry name" value="HTH_CRP"/>
</dbReference>
<dbReference type="InterPro" id="IPR050397">
    <property type="entry name" value="Env_Response_Regulators"/>
</dbReference>
<dbReference type="PANTHER" id="PTHR24567:SF74">
    <property type="entry name" value="HTH-TYPE TRANSCRIPTIONAL REGULATOR ARCR"/>
    <property type="match status" value="1"/>
</dbReference>